<dbReference type="AlphaFoldDB" id="I4Z9C1"/>
<name>I4Z9C1_9BACT</name>
<organism evidence="2 3">
    <name type="scientific">Prevotella bivia DSM 20514</name>
    <dbReference type="NCBI Taxonomy" id="868129"/>
    <lineage>
        <taxon>Bacteria</taxon>
        <taxon>Pseudomonadati</taxon>
        <taxon>Bacteroidota</taxon>
        <taxon>Bacteroidia</taxon>
        <taxon>Bacteroidales</taxon>
        <taxon>Prevotellaceae</taxon>
        <taxon>Prevotella</taxon>
    </lineage>
</organism>
<dbReference type="RefSeq" id="WP_004338096.1">
    <property type="nucleotide sequence ID" value="NZ_JH660660.1"/>
</dbReference>
<dbReference type="Proteomes" id="UP000002786">
    <property type="component" value="Unassembled WGS sequence"/>
</dbReference>
<dbReference type="GeneID" id="78531076"/>
<feature type="domain" description="Endonuclease GajA/Old nuclease/RecF-like AAA" evidence="1">
    <location>
        <begin position="295"/>
        <end position="344"/>
    </location>
</feature>
<protein>
    <recommendedName>
        <fullName evidence="1">Endonuclease GajA/Old nuclease/RecF-like AAA domain-containing protein</fullName>
    </recommendedName>
</protein>
<dbReference type="InterPro" id="IPR027417">
    <property type="entry name" value="P-loop_NTPase"/>
</dbReference>
<gene>
    <name evidence="2" type="ORF">PrebiDRAFT_1084</name>
</gene>
<dbReference type="PANTHER" id="PTHR40396:SF1">
    <property type="entry name" value="ATPASE AAA-TYPE CORE DOMAIN-CONTAINING PROTEIN"/>
    <property type="match status" value="1"/>
</dbReference>
<evidence type="ECO:0000313" key="3">
    <source>
        <dbReference type="Proteomes" id="UP000002786"/>
    </source>
</evidence>
<dbReference type="PANTHER" id="PTHR40396">
    <property type="entry name" value="ATPASE-LIKE PROTEIN"/>
    <property type="match status" value="1"/>
</dbReference>
<evidence type="ECO:0000259" key="1">
    <source>
        <dbReference type="Pfam" id="PF13175"/>
    </source>
</evidence>
<keyword evidence="3" id="KW-1185">Reference proteome</keyword>
<dbReference type="HOGENOM" id="CLU_053347_0_0_10"/>
<evidence type="ECO:0000313" key="2">
    <source>
        <dbReference type="EMBL" id="EIM32813.1"/>
    </source>
</evidence>
<proteinExistence type="predicted"/>
<dbReference type="Pfam" id="PF13175">
    <property type="entry name" value="AAA_15"/>
    <property type="match status" value="1"/>
</dbReference>
<reference evidence="2 3" key="1">
    <citation type="submission" date="2012-02" db="EMBL/GenBank/DDBJ databases">
        <title>Improved High-Quality Draft genome of Prevotella bivia DSM 20514.</title>
        <authorList>
            <consortium name="US DOE Joint Genome Institute (JGI-PGF)"/>
            <person name="Lucas S."/>
            <person name="Copeland A."/>
            <person name="Lapidus A."/>
            <person name="Bruce D."/>
            <person name="Goodwin L."/>
            <person name="Pitluck S."/>
            <person name="Peters L."/>
            <person name="Mikhailova N."/>
            <person name="Munk A.C.C."/>
            <person name="Kyrpides N."/>
            <person name="Mavromatis K."/>
            <person name="Detter J.C."/>
            <person name="Han C."/>
            <person name="Land M."/>
            <person name="Hauser L."/>
            <person name="Markowitz V."/>
            <person name="Cheng J.-F."/>
            <person name="Hugenholtz P."/>
            <person name="Woyke T."/>
            <person name="Wu D."/>
            <person name="Gronow S."/>
            <person name="Wellnitz S."/>
            <person name="Brambilla E."/>
            <person name="Klenk H.-P."/>
            <person name="Eisen J.A."/>
        </authorList>
    </citation>
    <scope>NUCLEOTIDE SEQUENCE [LARGE SCALE GENOMIC DNA]</scope>
    <source>
        <strain evidence="2 3">DSM 20514</strain>
    </source>
</reference>
<sequence length="429" mass="48497">MKARLKVQNIGPITDVEITINKVNIFIGPQSIGKSTLAKIISFCAWLEKNILVNQGYAHIDKSFLLQHLLIYHKFASFLVETSFIEYKSELISFTYHSLSNFKIEVNGRLKDTDMSKITYVPAERNIINIPNISTLSLEHNYIRDFIFDWLRVRYKFNGNNRLSLLDLGCAYSFDTEKGDVITLASGKEISLNQTSSGLQALVPLLVFVAYSTDWIFHNDPDMSFDNYSSLQKALLKHIRGGEDTTDDKNINAILEQEEIKNSLDKLLQVFLDAKGNSETVNGLKEIASLVQRISKPHSSFLIIEEPEENLFPSTQYELIKHIVTMLDNGRDNTLVVTTHSPYIMTSINNLIQAQHVIDEDGNAKARLSEILSTTSYMSYDDINAWAFANGKLISIKDDELRLISAESLDAVSDSISSDFELLLDYEGN</sequence>
<accession>I4Z9C1</accession>
<dbReference type="SUPFAM" id="SSF52540">
    <property type="entry name" value="P-loop containing nucleoside triphosphate hydrolases"/>
    <property type="match status" value="1"/>
</dbReference>
<dbReference type="EMBL" id="JH660660">
    <property type="protein sequence ID" value="EIM32813.1"/>
    <property type="molecule type" value="Genomic_DNA"/>
</dbReference>
<dbReference type="InterPro" id="IPR041685">
    <property type="entry name" value="AAA_GajA/Old/RecF-like"/>
</dbReference>
<dbReference type="Gene3D" id="3.40.50.300">
    <property type="entry name" value="P-loop containing nucleotide triphosphate hydrolases"/>
    <property type="match status" value="1"/>
</dbReference>